<dbReference type="Pfam" id="PF11007">
    <property type="entry name" value="CotJA"/>
    <property type="match status" value="1"/>
</dbReference>
<accession>A0A220U584</accession>
<evidence type="ECO:0000313" key="1">
    <source>
        <dbReference type="EMBL" id="ASK63318.1"/>
    </source>
</evidence>
<dbReference type="Proteomes" id="UP000198312">
    <property type="component" value="Chromosome"/>
</dbReference>
<dbReference type="RefSeq" id="WP_089062577.1">
    <property type="nucleotide sequence ID" value="NZ_CP022315.1"/>
</dbReference>
<keyword evidence="1" id="KW-0167">Capsid protein</keyword>
<protein>
    <submittedName>
        <fullName evidence="1">Spore coat protein CotJA</fullName>
    </submittedName>
</protein>
<keyword evidence="1" id="KW-0946">Virion</keyword>
<proteinExistence type="predicted"/>
<dbReference type="OrthoDB" id="2376696at2"/>
<dbReference type="KEGG" id="vil:CFK37_14715"/>
<dbReference type="EMBL" id="CP022315">
    <property type="protein sequence ID" value="ASK63318.1"/>
    <property type="molecule type" value="Genomic_DNA"/>
</dbReference>
<name>A0A220U584_9BACI</name>
<evidence type="ECO:0000313" key="2">
    <source>
        <dbReference type="Proteomes" id="UP000198312"/>
    </source>
</evidence>
<dbReference type="InterPro" id="IPR020256">
    <property type="entry name" value="Spore_coat_CotJA"/>
</dbReference>
<organism evidence="1 2">
    <name type="scientific">Virgibacillus phasianinus</name>
    <dbReference type="NCBI Taxonomy" id="2017483"/>
    <lineage>
        <taxon>Bacteria</taxon>
        <taxon>Bacillati</taxon>
        <taxon>Bacillota</taxon>
        <taxon>Bacilli</taxon>
        <taxon>Bacillales</taxon>
        <taxon>Bacillaceae</taxon>
        <taxon>Virgibacillus</taxon>
    </lineage>
</organism>
<sequence length="81" mass="9450">MKGNHEFTQFKYWEPYISPYDPCKPIRVKSYPTPPQLYINFQPPGLPQYNPEDALFHGTLWPALSSPWPNPNTKVRGDTNE</sequence>
<reference evidence="1 2" key="1">
    <citation type="submission" date="2017-07" db="EMBL/GenBank/DDBJ databases">
        <title>Virgibacillus sp. LM2416.</title>
        <authorList>
            <person name="Tak E.J."/>
            <person name="Bae J.-W."/>
        </authorList>
    </citation>
    <scope>NUCLEOTIDE SEQUENCE [LARGE SCALE GENOMIC DNA]</scope>
    <source>
        <strain evidence="1 2">LM2416</strain>
    </source>
</reference>
<keyword evidence="2" id="KW-1185">Reference proteome</keyword>
<dbReference type="AlphaFoldDB" id="A0A220U584"/>
<gene>
    <name evidence="1" type="ORF">CFK37_14715</name>
</gene>